<dbReference type="Gene3D" id="1.10.3720.10">
    <property type="entry name" value="MetI-like"/>
    <property type="match status" value="1"/>
</dbReference>
<feature type="transmembrane region" description="Helical" evidence="7">
    <location>
        <begin position="207"/>
        <end position="230"/>
    </location>
</feature>
<feature type="compositionally biased region" description="Low complexity" evidence="8">
    <location>
        <begin position="16"/>
        <end position="25"/>
    </location>
</feature>
<dbReference type="SUPFAM" id="SSF161098">
    <property type="entry name" value="MetI-like"/>
    <property type="match status" value="1"/>
</dbReference>
<evidence type="ECO:0000256" key="3">
    <source>
        <dbReference type="ARBA" id="ARBA00022475"/>
    </source>
</evidence>
<gene>
    <name evidence="10" type="ORF">OHA16_05445</name>
</gene>
<dbReference type="CDD" id="cd06261">
    <property type="entry name" value="TM_PBP2"/>
    <property type="match status" value="1"/>
</dbReference>
<evidence type="ECO:0000256" key="1">
    <source>
        <dbReference type="ARBA" id="ARBA00004651"/>
    </source>
</evidence>
<keyword evidence="6 7" id="KW-0472">Membrane</keyword>
<evidence type="ECO:0000313" key="11">
    <source>
        <dbReference type="Proteomes" id="UP001432222"/>
    </source>
</evidence>
<dbReference type="RefSeq" id="WP_328953527.1">
    <property type="nucleotide sequence ID" value="NZ_CP108110.1"/>
</dbReference>
<evidence type="ECO:0000256" key="4">
    <source>
        <dbReference type="ARBA" id="ARBA00022692"/>
    </source>
</evidence>
<keyword evidence="4 7" id="KW-0812">Transmembrane</keyword>
<dbReference type="PROSITE" id="PS50928">
    <property type="entry name" value="ABC_TM1"/>
    <property type="match status" value="1"/>
</dbReference>
<feature type="domain" description="ABC transmembrane type-1" evidence="9">
    <location>
        <begin position="98"/>
        <end position="289"/>
    </location>
</feature>
<evidence type="ECO:0000256" key="5">
    <source>
        <dbReference type="ARBA" id="ARBA00022989"/>
    </source>
</evidence>
<keyword evidence="5 7" id="KW-1133">Transmembrane helix</keyword>
<feature type="transmembrane region" description="Helical" evidence="7">
    <location>
        <begin position="102"/>
        <end position="123"/>
    </location>
</feature>
<proteinExistence type="inferred from homology"/>
<accession>A0ABZ1TU28</accession>
<organism evidence="10 11">
    <name type="scientific">Kitasatospora purpeofusca</name>
    <dbReference type="NCBI Taxonomy" id="67352"/>
    <lineage>
        <taxon>Bacteria</taxon>
        <taxon>Bacillati</taxon>
        <taxon>Actinomycetota</taxon>
        <taxon>Actinomycetes</taxon>
        <taxon>Kitasatosporales</taxon>
        <taxon>Streptomycetaceae</taxon>
        <taxon>Kitasatospora</taxon>
    </lineage>
</organism>
<feature type="region of interest" description="Disordered" evidence="8">
    <location>
        <begin position="1"/>
        <end position="30"/>
    </location>
</feature>
<dbReference type="EMBL" id="CP108110">
    <property type="protein sequence ID" value="WUQ82468.1"/>
    <property type="molecule type" value="Genomic_DNA"/>
</dbReference>
<feature type="transmembrane region" description="Helical" evidence="7">
    <location>
        <begin position="135"/>
        <end position="155"/>
    </location>
</feature>
<reference evidence="10" key="1">
    <citation type="submission" date="2022-10" db="EMBL/GenBank/DDBJ databases">
        <title>The complete genomes of actinobacterial strains from the NBC collection.</title>
        <authorList>
            <person name="Joergensen T.S."/>
            <person name="Alvarez Arevalo M."/>
            <person name="Sterndorff E.B."/>
            <person name="Faurdal D."/>
            <person name="Vuksanovic O."/>
            <person name="Mourched A.-S."/>
            <person name="Charusanti P."/>
            <person name="Shaw S."/>
            <person name="Blin K."/>
            <person name="Weber T."/>
        </authorList>
    </citation>
    <scope>NUCLEOTIDE SEQUENCE</scope>
    <source>
        <strain evidence="10">NBC_00222</strain>
    </source>
</reference>
<comment type="subcellular location">
    <subcellularLocation>
        <location evidence="1 7">Cell membrane</location>
        <topology evidence="1 7">Multi-pass membrane protein</topology>
    </subcellularLocation>
</comment>
<sequence length="304" mass="33423">MSTVDQRRPAAESAKARPAGSARRSAPGRRPRPNVLGTAVLFVLSAYFLLPAWWLLVSSTKSSSDLFGGNGFWFSAFHLGDNLHELSTANNGLYFRWLLNTVLYAGVGAAAATLLAAMAGYALTKYRFRGREAVFNTILAAVLVPAPLLALPVYLLLSEAHLVNTVWAVLLPSMISPFGVYLCRIYADASVPDEILEAARMDGAGEFRIFFTVVLRIFSPALVTVFLFQFTTIWNNFFLPLVTLSDQKLWPVNLGLYYWNGLKDHTPYNLVVTGSLVSVVPLVVAFLLLQRFWRADLTAGGVKA</sequence>
<feature type="compositionally biased region" description="Basic and acidic residues" evidence="8">
    <location>
        <begin position="1"/>
        <end position="10"/>
    </location>
</feature>
<evidence type="ECO:0000256" key="8">
    <source>
        <dbReference type="SAM" id="MobiDB-lite"/>
    </source>
</evidence>
<feature type="transmembrane region" description="Helical" evidence="7">
    <location>
        <begin position="34"/>
        <end position="56"/>
    </location>
</feature>
<dbReference type="PANTHER" id="PTHR43744">
    <property type="entry name" value="ABC TRANSPORTER PERMEASE PROTEIN MG189-RELATED-RELATED"/>
    <property type="match status" value="1"/>
</dbReference>
<dbReference type="PANTHER" id="PTHR43744:SF12">
    <property type="entry name" value="ABC TRANSPORTER PERMEASE PROTEIN MG189-RELATED"/>
    <property type="match status" value="1"/>
</dbReference>
<dbReference type="InterPro" id="IPR035906">
    <property type="entry name" value="MetI-like_sf"/>
</dbReference>
<keyword evidence="3" id="KW-1003">Cell membrane</keyword>
<evidence type="ECO:0000313" key="10">
    <source>
        <dbReference type="EMBL" id="WUQ82468.1"/>
    </source>
</evidence>
<evidence type="ECO:0000256" key="6">
    <source>
        <dbReference type="ARBA" id="ARBA00023136"/>
    </source>
</evidence>
<dbReference type="Proteomes" id="UP001432222">
    <property type="component" value="Chromosome"/>
</dbReference>
<comment type="similarity">
    <text evidence="7">Belongs to the binding-protein-dependent transport system permease family.</text>
</comment>
<protein>
    <submittedName>
        <fullName evidence="10">Carbohydrate ABC transporter permease</fullName>
    </submittedName>
</protein>
<keyword evidence="2 7" id="KW-0813">Transport</keyword>
<dbReference type="InterPro" id="IPR000515">
    <property type="entry name" value="MetI-like"/>
</dbReference>
<evidence type="ECO:0000256" key="7">
    <source>
        <dbReference type="RuleBase" id="RU363032"/>
    </source>
</evidence>
<feature type="transmembrane region" description="Helical" evidence="7">
    <location>
        <begin position="268"/>
        <end position="289"/>
    </location>
</feature>
<keyword evidence="11" id="KW-1185">Reference proteome</keyword>
<feature type="transmembrane region" description="Helical" evidence="7">
    <location>
        <begin position="167"/>
        <end position="187"/>
    </location>
</feature>
<dbReference type="Pfam" id="PF00528">
    <property type="entry name" value="BPD_transp_1"/>
    <property type="match status" value="1"/>
</dbReference>
<evidence type="ECO:0000259" key="9">
    <source>
        <dbReference type="PROSITE" id="PS50928"/>
    </source>
</evidence>
<evidence type="ECO:0000256" key="2">
    <source>
        <dbReference type="ARBA" id="ARBA00022448"/>
    </source>
</evidence>
<name>A0ABZ1TU28_9ACTN</name>